<evidence type="ECO:0000259" key="3">
    <source>
        <dbReference type="PROSITE" id="PS50158"/>
    </source>
</evidence>
<dbReference type="AlphaFoldDB" id="A0A0B1PF07"/>
<gene>
    <name evidence="4" type="ORF">EV44_g3383</name>
</gene>
<feature type="compositionally biased region" description="Polar residues" evidence="2">
    <location>
        <begin position="146"/>
        <end position="161"/>
    </location>
</feature>
<dbReference type="EMBL" id="JNVN01000487">
    <property type="protein sequence ID" value="KHJ35199.1"/>
    <property type="molecule type" value="Genomic_DNA"/>
</dbReference>
<dbReference type="SUPFAM" id="SSF57756">
    <property type="entry name" value="Retrovirus zinc finger-like domains"/>
    <property type="match status" value="1"/>
</dbReference>
<dbReference type="InterPro" id="IPR001878">
    <property type="entry name" value="Znf_CCHC"/>
</dbReference>
<dbReference type="Gene3D" id="4.10.60.10">
    <property type="entry name" value="Zinc finger, CCHC-type"/>
    <property type="match status" value="1"/>
</dbReference>
<dbReference type="GO" id="GO:0008270">
    <property type="term" value="F:zinc ion binding"/>
    <property type="evidence" value="ECO:0007669"/>
    <property type="project" value="UniProtKB-KW"/>
</dbReference>
<feature type="region of interest" description="Disordered" evidence="2">
    <location>
        <begin position="130"/>
        <end position="161"/>
    </location>
</feature>
<dbReference type="GO" id="GO:0003676">
    <property type="term" value="F:nucleic acid binding"/>
    <property type="evidence" value="ECO:0007669"/>
    <property type="project" value="InterPro"/>
</dbReference>
<keyword evidence="1" id="KW-0863">Zinc-finger</keyword>
<proteinExistence type="predicted"/>
<feature type="domain" description="CCHC-type" evidence="3">
    <location>
        <begin position="455"/>
        <end position="469"/>
    </location>
</feature>
<comment type="caution">
    <text evidence="4">The sequence shown here is derived from an EMBL/GenBank/DDBJ whole genome shotgun (WGS) entry which is preliminary data.</text>
</comment>
<keyword evidence="1" id="KW-0479">Metal-binding</keyword>
<sequence>MVGKTNLELESIIKGMEVTLKEFQNGMEKKMNSRFEKMEDRFKKNENSMDEIMGQLKNITSALSDLKTNQDKGKGKETVEEVVTAPSQSLFAPSKPSTFFKPISDKFNLAEASNSSTSFKIPKTERLDFSSLRETTTLPEKRKSQFAKQRSSTGNTTEYQGIQTSKEGAINLYQLPPSNVTQLTQREEKVKKYFPDFFPRSEAENPDGPLREATKRNRVVFSSELKLKYANSQTLEKLYHMQVAMIQSMLPYTAWPVRVALEMDEDFLAARRAINNHSIDWAGAVGCILTVLFKHNVLGAPLTNLARLTVRTGETSLQFARRLRKHVYSLPNDLILSVQVRDVLRNHIQQSLPKTWTIIQRDIRDMSNDELSDYVVQVSEGVGRWTLEDETYKKQYQQTPIPVQVYDKDDALDQSKSSAPTIAEPGSYGTNAYATNDRVQFLFEDSYPAGNSENKCYRCGKSGHWTNNCNVKKNNFSKPNLPAHRFASKLSFLEGTLDRLLFAKIKSNTTEVFRS</sequence>
<protein>
    <recommendedName>
        <fullName evidence="3">CCHC-type domain-containing protein</fullName>
    </recommendedName>
</protein>
<name>A0A0B1PF07_UNCNE</name>
<evidence type="ECO:0000256" key="1">
    <source>
        <dbReference type="PROSITE-ProRule" id="PRU00047"/>
    </source>
</evidence>
<reference evidence="4 5" key="1">
    <citation type="journal article" date="2014" name="BMC Genomics">
        <title>Adaptive genomic structural variation in the grape powdery mildew pathogen, Erysiphe necator.</title>
        <authorList>
            <person name="Jones L."/>
            <person name="Riaz S."/>
            <person name="Morales-Cruz A."/>
            <person name="Amrine K.C."/>
            <person name="McGuire B."/>
            <person name="Gubler W.D."/>
            <person name="Walker M.A."/>
            <person name="Cantu D."/>
        </authorList>
    </citation>
    <scope>NUCLEOTIDE SEQUENCE [LARGE SCALE GENOMIC DNA]</scope>
    <source>
        <strain evidence="5">c</strain>
    </source>
</reference>
<dbReference type="Proteomes" id="UP000030854">
    <property type="component" value="Unassembled WGS sequence"/>
</dbReference>
<evidence type="ECO:0000313" key="4">
    <source>
        <dbReference type="EMBL" id="KHJ35199.1"/>
    </source>
</evidence>
<dbReference type="InterPro" id="IPR036875">
    <property type="entry name" value="Znf_CCHC_sf"/>
</dbReference>
<dbReference type="PROSITE" id="PS50158">
    <property type="entry name" value="ZF_CCHC"/>
    <property type="match status" value="1"/>
</dbReference>
<keyword evidence="5" id="KW-1185">Reference proteome</keyword>
<keyword evidence="1" id="KW-0862">Zinc</keyword>
<organism evidence="4 5">
    <name type="scientific">Uncinula necator</name>
    <name type="common">Grape powdery mildew</name>
    <dbReference type="NCBI Taxonomy" id="52586"/>
    <lineage>
        <taxon>Eukaryota</taxon>
        <taxon>Fungi</taxon>
        <taxon>Dikarya</taxon>
        <taxon>Ascomycota</taxon>
        <taxon>Pezizomycotina</taxon>
        <taxon>Leotiomycetes</taxon>
        <taxon>Erysiphales</taxon>
        <taxon>Erysiphaceae</taxon>
        <taxon>Erysiphe</taxon>
    </lineage>
</organism>
<accession>A0A0B1PF07</accession>
<evidence type="ECO:0000256" key="2">
    <source>
        <dbReference type="SAM" id="MobiDB-lite"/>
    </source>
</evidence>
<dbReference type="HOGENOM" id="CLU_529135_0_0_1"/>
<evidence type="ECO:0000313" key="5">
    <source>
        <dbReference type="Proteomes" id="UP000030854"/>
    </source>
</evidence>